<sequence length="201" mass="22076">MSDLTVLQAIRLKGRVREPDLIATVGEDPAAVASTLEQLISGGLVVEGKTVRLSPAGRERLNALLAEERSGVDQDVLAGIYDSFRDANDEFKALITDWQIKDGQPNSHDDLDYDAAVIARLDDVHRMVRPVIDSAATHLNRLKAYADKLESALTKVKAGDTSWLARPTADSYHTVWFELHQEFIEASGLTREDEARAGHAS</sequence>
<dbReference type="InterPro" id="IPR036390">
    <property type="entry name" value="WH_DNA-bd_sf"/>
</dbReference>
<dbReference type="AlphaFoldDB" id="A0A1X1ZB27"/>
<dbReference type="STRING" id="153971.AWC19_15555"/>
<evidence type="ECO:0000313" key="2">
    <source>
        <dbReference type="Proteomes" id="UP000193529"/>
    </source>
</evidence>
<reference evidence="1 2" key="1">
    <citation type="submission" date="2016-01" db="EMBL/GenBank/DDBJ databases">
        <title>The new phylogeny of the genus Mycobacterium.</title>
        <authorList>
            <person name="Tarcisio F."/>
            <person name="Conor M."/>
            <person name="Antonella G."/>
            <person name="Elisabetta G."/>
            <person name="Giulia F.S."/>
            <person name="Sara T."/>
            <person name="Anna F."/>
            <person name="Clotilde B."/>
            <person name="Roberto B."/>
            <person name="Veronica D.S."/>
            <person name="Fabio R."/>
            <person name="Monica P."/>
            <person name="Olivier J."/>
            <person name="Enrico T."/>
            <person name="Nicola S."/>
        </authorList>
    </citation>
    <scope>NUCLEOTIDE SEQUENCE [LARGE SCALE GENOMIC DNA]</scope>
    <source>
        <strain evidence="1 2">DSM 44572</strain>
    </source>
</reference>
<proteinExistence type="predicted"/>
<dbReference type="EMBL" id="LQPJ01000124">
    <property type="protein sequence ID" value="ORW20506.1"/>
    <property type="molecule type" value="Genomic_DNA"/>
</dbReference>
<dbReference type="RefSeq" id="WP_085079890.1">
    <property type="nucleotide sequence ID" value="NZ_LQPJ01000124.1"/>
</dbReference>
<dbReference type="Gene3D" id="1.10.10.10">
    <property type="entry name" value="Winged helix-like DNA-binding domain superfamily/Winged helix DNA-binding domain"/>
    <property type="match status" value="1"/>
</dbReference>
<dbReference type="OrthoDB" id="3568381at2"/>
<accession>A0A1X1ZB27</accession>
<evidence type="ECO:0000313" key="1">
    <source>
        <dbReference type="EMBL" id="ORW20506.1"/>
    </source>
</evidence>
<dbReference type="Proteomes" id="UP000193529">
    <property type="component" value="Unassembled WGS sequence"/>
</dbReference>
<protein>
    <submittedName>
        <fullName evidence="1">Uncharacterized protein</fullName>
    </submittedName>
</protein>
<gene>
    <name evidence="1" type="ORF">AWC19_15555</name>
</gene>
<name>A0A1X1ZB27_9MYCO</name>
<keyword evidence="2" id="KW-1185">Reference proteome</keyword>
<comment type="caution">
    <text evidence="1">The sequence shown here is derived from an EMBL/GenBank/DDBJ whole genome shotgun (WGS) entry which is preliminary data.</text>
</comment>
<dbReference type="InterPro" id="IPR036388">
    <property type="entry name" value="WH-like_DNA-bd_sf"/>
</dbReference>
<organism evidence="1 2">
    <name type="scientific">Mycobacterium palustre</name>
    <dbReference type="NCBI Taxonomy" id="153971"/>
    <lineage>
        <taxon>Bacteria</taxon>
        <taxon>Bacillati</taxon>
        <taxon>Actinomycetota</taxon>
        <taxon>Actinomycetes</taxon>
        <taxon>Mycobacteriales</taxon>
        <taxon>Mycobacteriaceae</taxon>
        <taxon>Mycobacterium</taxon>
        <taxon>Mycobacterium simiae complex</taxon>
    </lineage>
</organism>
<dbReference type="SUPFAM" id="SSF46785">
    <property type="entry name" value="Winged helix' DNA-binding domain"/>
    <property type="match status" value="1"/>
</dbReference>